<keyword evidence="7" id="KW-0143">Chaperone</keyword>
<evidence type="ECO:0000256" key="7">
    <source>
        <dbReference type="ARBA" id="ARBA00023186"/>
    </source>
</evidence>
<gene>
    <name evidence="14" type="ORF">BI344_19670</name>
</gene>
<keyword evidence="3" id="KW-0997">Cell inner membrane</keyword>
<keyword evidence="15" id="KW-1185">Reference proteome</keyword>
<evidence type="ECO:0000256" key="1">
    <source>
        <dbReference type="ARBA" id="ARBA00004382"/>
    </source>
</evidence>
<name>A0ABX3C9P7_9NEIS</name>
<keyword evidence="2" id="KW-1003">Cell membrane</keyword>
<comment type="caution">
    <text evidence="14">The sequence shown here is derived from an EMBL/GenBank/DDBJ whole genome shotgun (WGS) entry which is preliminary data.</text>
</comment>
<comment type="subcellular location">
    <subcellularLocation>
        <location evidence="1">Cell inner membrane</location>
        <topology evidence="1">Single-pass type II membrane protein</topology>
        <orientation evidence="1">Periplasmic side</orientation>
    </subcellularLocation>
</comment>
<accession>A0ABX3C9P7</accession>
<keyword evidence="6" id="KW-0472">Membrane</keyword>
<dbReference type="PROSITE" id="PS01096">
    <property type="entry name" value="PPIC_PPIASE_1"/>
    <property type="match status" value="1"/>
</dbReference>
<keyword evidence="5" id="KW-1133">Transmembrane helix</keyword>
<evidence type="ECO:0000256" key="4">
    <source>
        <dbReference type="ARBA" id="ARBA00022692"/>
    </source>
</evidence>
<dbReference type="RefSeq" id="WP_071114096.1">
    <property type="nucleotide sequence ID" value="NZ_MKCT01000051.1"/>
</dbReference>
<keyword evidence="12" id="KW-0697">Rotamase</keyword>
<evidence type="ECO:0000256" key="9">
    <source>
        <dbReference type="ARBA" id="ARBA00038408"/>
    </source>
</evidence>
<dbReference type="Pfam" id="PF13624">
    <property type="entry name" value="SurA_N_3"/>
    <property type="match status" value="1"/>
</dbReference>
<evidence type="ECO:0000256" key="8">
    <source>
        <dbReference type="ARBA" id="ARBA00023235"/>
    </source>
</evidence>
<dbReference type="SUPFAM" id="SSF109998">
    <property type="entry name" value="Triger factor/SurA peptide-binding domain-like"/>
    <property type="match status" value="1"/>
</dbReference>
<evidence type="ECO:0000256" key="12">
    <source>
        <dbReference type="PROSITE-ProRule" id="PRU00278"/>
    </source>
</evidence>
<dbReference type="PROSITE" id="PS50198">
    <property type="entry name" value="PPIC_PPIASE_2"/>
    <property type="match status" value="1"/>
</dbReference>
<dbReference type="Gene3D" id="1.10.4030.10">
    <property type="entry name" value="Porin chaperone SurA, peptide-binding domain"/>
    <property type="match status" value="1"/>
</dbReference>
<dbReference type="Pfam" id="PF13616">
    <property type="entry name" value="Rotamase_3"/>
    <property type="match status" value="1"/>
</dbReference>
<dbReference type="GO" id="GO:0016853">
    <property type="term" value="F:isomerase activity"/>
    <property type="evidence" value="ECO:0007669"/>
    <property type="project" value="UniProtKB-KW"/>
</dbReference>
<sequence length="613" mass="66726">MFEFVQNNKTVIQVILGAVALTFAGFGVSSYSSATDDPYLVKVGSVKIYKRDLDRELEGKPSDPAARQAALEDMIRRKLILADARDHGATVSAEQLRKVIASIPLFQDNGQFSQSRYSEFLKNRYQSAEAFETEISDDILVRSQLTSVAGTQFVANSVVNRVAALLGEGRELQPLVLKPADFASEVKTDAAAVKAYYDANAKRFRTPESVKLDYVVLSQDALGQGIKIADADVQKYYDQHKADLSSEQRRASHILLTVAKDAAPAQKAKVKAEAGALLKEIRANPAKFAELAKAKSQDPGSAEKGGDLGFFAHGMMVKPFDDAVFRMKPGQISDLVETEYGFHIIRLDEIKAQDLETVKAAIVDKLQKQKAAALFREQADKLSEVAYQQADSLKGLVDALKLEVKHSDWLQRNQPGKDDLLGNEKLLAAVFSDDVLKKKHNSEPVDIGGGRLVVARVAEHQSERQQAIADVREQIQGELVEREGAKLADKKGQALLADLKAGKNVDAPKWGAALTVSRRAAASLPPTDMRAVFSVAAAKLPTFAGVRHDTGEYVIYRVNKVIAAPAVTDADRAQLGNVLGELTANGQLGSYLQALRQKYPVTVGKQSLSDNSQ</sequence>
<evidence type="ECO:0000313" key="15">
    <source>
        <dbReference type="Proteomes" id="UP000180280"/>
    </source>
</evidence>
<dbReference type="PANTHER" id="PTHR47529:SF1">
    <property type="entry name" value="PERIPLASMIC CHAPERONE PPID"/>
    <property type="match status" value="1"/>
</dbReference>
<evidence type="ECO:0000256" key="11">
    <source>
        <dbReference type="ARBA" id="ARBA00042775"/>
    </source>
</evidence>
<evidence type="ECO:0000256" key="5">
    <source>
        <dbReference type="ARBA" id="ARBA00022989"/>
    </source>
</evidence>
<evidence type="ECO:0000256" key="2">
    <source>
        <dbReference type="ARBA" id="ARBA00022475"/>
    </source>
</evidence>
<evidence type="ECO:0000256" key="6">
    <source>
        <dbReference type="ARBA" id="ARBA00023136"/>
    </source>
</evidence>
<dbReference type="InterPro" id="IPR027304">
    <property type="entry name" value="Trigger_fact/SurA_dom_sf"/>
</dbReference>
<dbReference type="PANTHER" id="PTHR47529">
    <property type="entry name" value="PEPTIDYL-PROLYL CIS-TRANS ISOMERASE D"/>
    <property type="match status" value="1"/>
</dbReference>
<evidence type="ECO:0000256" key="3">
    <source>
        <dbReference type="ARBA" id="ARBA00022519"/>
    </source>
</evidence>
<comment type="similarity">
    <text evidence="9">Belongs to the PpiD chaperone family.</text>
</comment>
<proteinExistence type="inferred from homology"/>
<dbReference type="EMBL" id="MKCT01000051">
    <property type="protein sequence ID" value="OHX18921.1"/>
    <property type="molecule type" value="Genomic_DNA"/>
</dbReference>
<evidence type="ECO:0000259" key="13">
    <source>
        <dbReference type="PROSITE" id="PS50198"/>
    </source>
</evidence>
<dbReference type="SUPFAM" id="SSF54534">
    <property type="entry name" value="FKBP-like"/>
    <property type="match status" value="1"/>
</dbReference>
<organism evidence="14 15">
    <name type="scientific">Chromobacterium sphagni</name>
    <dbReference type="NCBI Taxonomy" id="1903179"/>
    <lineage>
        <taxon>Bacteria</taxon>
        <taxon>Pseudomonadati</taxon>
        <taxon>Pseudomonadota</taxon>
        <taxon>Betaproteobacteria</taxon>
        <taxon>Neisseriales</taxon>
        <taxon>Chromobacteriaceae</taxon>
        <taxon>Chromobacterium</taxon>
    </lineage>
</organism>
<dbReference type="InterPro" id="IPR046357">
    <property type="entry name" value="PPIase_dom_sf"/>
</dbReference>
<dbReference type="InterPro" id="IPR023058">
    <property type="entry name" value="PPIase_PpiC_CS"/>
</dbReference>
<evidence type="ECO:0000313" key="14">
    <source>
        <dbReference type="EMBL" id="OHX18921.1"/>
    </source>
</evidence>
<dbReference type="Proteomes" id="UP000180280">
    <property type="component" value="Unassembled WGS sequence"/>
</dbReference>
<evidence type="ECO:0000256" key="10">
    <source>
        <dbReference type="ARBA" id="ARBA00040743"/>
    </source>
</evidence>
<dbReference type="InterPro" id="IPR052029">
    <property type="entry name" value="PpiD_chaperone"/>
</dbReference>
<keyword evidence="4" id="KW-0812">Transmembrane</keyword>
<dbReference type="Gene3D" id="3.10.50.40">
    <property type="match status" value="1"/>
</dbReference>
<protein>
    <recommendedName>
        <fullName evidence="10">Periplasmic chaperone PpiD</fullName>
    </recommendedName>
    <alternativeName>
        <fullName evidence="11">Periplasmic folding chaperone</fullName>
    </alternativeName>
</protein>
<dbReference type="InterPro" id="IPR000297">
    <property type="entry name" value="PPIase_PpiC"/>
</dbReference>
<feature type="domain" description="PpiC" evidence="13">
    <location>
        <begin position="246"/>
        <end position="349"/>
    </location>
</feature>
<reference evidence="14 15" key="1">
    <citation type="submission" date="2016-09" db="EMBL/GenBank/DDBJ databases">
        <title>Chromobacterium muskegensis sp. nov., an insecticidal bacterium isolated from Sphagnum bogs.</title>
        <authorList>
            <person name="Sparks M.E."/>
            <person name="Blackburn M.B."/>
            <person name="Gundersen-Rindal D.E."/>
            <person name="Mitchell A."/>
            <person name="Farrar R."/>
            <person name="Kuhar D."/>
        </authorList>
    </citation>
    <scope>NUCLEOTIDE SEQUENCE [LARGE SCALE GENOMIC DNA]</scope>
    <source>
        <strain evidence="14 15">14B-1</strain>
    </source>
</reference>
<keyword evidence="8 12" id="KW-0413">Isomerase</keyword>